<dbReference type="NCBIfam" id="TIGR01575">
    <property type="entry name" value="rimI"/>
    <property type="match status" value="1"/>
</dbReference>
<keyword evidence="4" id="KW-0012">Acyltransferase</keyword>
<evidence type="ECO:0000256" key="3">
    <source>
        <dbReference type="ARBA" id="ARBA00022679"/>
    </source>
</evidence>
<evidence type="ECO:0000256" key="2">
    <source>
        <dbReference type="ARBA" id="ARBA00022490"/>
    </source>
</evidence>
<feature type="domain" description="N-acetyltransferase" evidence="5">
    <location>
        <begin position="194"/>
        <end position="349"/>
    </location>
</feature>
<dbReference type="Pfam" id="PF00814">
    <property type="entry name" value="TsaD"/>
    <property type="match status" value="1"/>
</dbReference>
<protein>
    <submittedName>
        <fullName evidence="6">Unannotated protein</fullName>
    </submittedName>
</protein>
<dbReference type="InterPro" id="IPR000182">
    <property type="entry name" value="GNAT_dom"/>
</dbReference>
<proteinExistence type="inferred from homology"/>
<dbReference type="PANTHER" id="PTHR43420">
    <property type="entry name" value="ACETYLTRANSFERASE"/>
    <property type="match status" value="1"/>
</dbReference>
<dbReference type="Gene3D" id="3.40.630.30">
    <property type="match status" value="1"/>
</dbReference>
<evidence type="ECO:0000313" key="6">
    <source>
        <dbReference type="EMBL" id="CAB4694860.1"/>
    </source>
</evidence>
<dbReference type="PANTHER" id="PTHR43420:SF44">
    <property type="entry name" value="ACETYLTRANSFERASE YPEA"/>
    <property type="match status" value="1"/>
</dbReference>
<evidence type="ECO:0000256" key="1">
    <source>
        <dbReference type="ARBA" id="ARBA00005395"/>
    </source>
</evidence>
<dbReference type="Gene3D" id="3.30.420.40">
    <property type="match status" value="2"/>
</dbReference>
<evidence type="ECO:0000259" key="5">
    <source>
        <dbReference type="PROSITE" id="PS51186"/>
    </source>
</evidence>
<dbReference type="InterPro" id="IPR006464">
    <property type="entry name" value="AcTrfase_RimI/Ard1"/>
</dbReference>
<dbReference type="EMBL" id="CAEZXH010000122">
    <property type="protein sequence ID" value="CAB4694860.1"/>
    <property type="molecule type" value="Genomic_DNA"/>
</dbReference>
<sequence>MKTSLVIDTSTLRTIAAIVAEEKIIWSGFHDGATSHGEALGRLIDQAKNDATFNSIKQVVVGMGPGPFTGLRVGIAFARTFAMAREIPCIGVVSLDAIAESASTLAAMDSDFYVITDARRKEIYWAKYQKDGERITEPAVAKREEVDFENLPVIEFEFPDPLTLVKLANQPNSVRIQPLYLRKPDAVLPKLAELKYRAMNNFDLGAVLEIEKELFPDPWNLAQFKEELAGVPKTRSYFVAELAATQKVVGFAGLFCPGGGADADIQTISVSAQYQGNGIGQGLLDLLISVAIERNAPAVFLEVRAENEQARALYAKNGFTQISVRKNYYQNLQPRSKRSDAIIMQKTLGAAHE</sequence>
<dbReference type="AlphaFoldDB" id="A0A6J6P5X9"/>
<dbReference type="NCBIfam" id="TIGR03725">
    <property type="entry name" value="T6A_YeaZ"/>
    <property type="match status" value="1"/>
</dbReference>
<organism evidence="6">
    <name type="scientific">freshwater metagenome</name>
    <dbReference type="NCBI Taxonomy" id="449393"/>
    <lineage>
        <taxon>unclassified sequences</taxon>
        <taxon>metagenomes</taxon>
        <taxon>ecological metagenomes</taxon>
    </lineage>
</organism>
<dbReference type="GO" id="GO:0008080">
    <property type="term" value="F:N-acetyltransferase activity"/>
    <property type="evidence" value="ECO:0007669"/>
    <property type="project" value="InterPro"/>
</dbReference>
<dbReference type="InterPro" id="IPR022496">
    <property type="entry name" value="T6A_TsaB"/>
</dbReference>
<dbReference type="InterPro" id="IPR016181">
    <property type="entry name" value="Acyl_CoA_acyltransferase"/>
</dbReference>
<dbReference type="InterPro" id="IPR000905">
    <property type="entry name" value="Gcp-like_dom"/>
</dbReference>
<dbReference type="CDD" id="cd04301">
    <property type="entry name" value="NAT_SF"/>
    <property type="match status" value="1"/>
</dbReference>
<keyword evidence="2" id="KW-0963">Cytoplasm</keyword>
<keyword evidence="3" id="KW-0808">Transferase</keyword>
<dbReference type="GO" id="GO:0002949">
    <property type="term" value="P:tRNA threonylcarbamoyladenosine modification"/>
    <property type="evidence" value="ECO:0007669"/>
    <property type="project" value="InterPro"/>
</dbReference>
<reference evidence="6" key="1">
    <citation type="submission" date="2020-05" db="EMBL/GenBank/DDBJ databases">
        <authorList>
            <person name="Chiriac C."/>
            <person name="Salcher M."/>
            <person name="Ghai R."/>
            <person name="Kavagutti S V."/>
        </authorList>
    </citation>
    <scope>NUCLEOTIDE SEQUENCE</scope>
</reference>
<accession>A0A6J6P5X9</accession>
<dbReference type="InterPro" id="IPR050680">
    <property type="entry name" value="YpeA/RimI_acetyltransf"/>
</dbReference>
<comment type="similarity">
    <text evidence="1">Belongs to the acetyltransferase family. RimI subfamily.</text>
</comment>
<dbReference type="PROSITE" id="PS51186">
    <property type="entry name" value="GNAT"/>
    <property type="match status" value="1"/>
</dbReference>
<dbReference type="SUPFAM" id="SSF53067">
    <property type="entry name" value="Actin-like ATPase domain"/>
    <property type="match status" value="2"/>
</dbReference>
<name>A0A6J6P5X9_9ZZZZ</name>
<evidence type="ECO:0000256" key="4">
    <source>
        <dbReference type="ARBA" id="ARBA00023315"/>
    </source>
</evidence>
<dbReference type="SUPFAM" id="SSF55729">
    <property type="entry name" value="Acyl-CoA N-acyltransferases (Nat)"/>
    <property type="match status" value="1"/>
</dbReference>
<dbReference type="InterPro" id="IPR043129">
    <property type="entry name" value="ATPase_NBD"/>
</dbReference>
<gene>
    <name evidence="6" type="ORF">UFOPK2360_01332</name>
</gene>
<dbReference type="Pfam" id="PF00583">
    <property type="entry name" value="Acetyltransf_1"/>
    <property type="match status" value="1"/>
</dbReference>